<evidence type="ECO:0000313" key="3">
    <source>
        <dbReference type="EMBL" id="XBY87755.1"/>
    </source>
</evidence>
<name>A0AB38ZPC0_9ADEN</name>
<sequence>MTTECFAIATFTAKPVPILSILFLLQTRSPPVSPGEESLFSPPPRKRRLSDITPPLVPSRPDSRTPPPHQEAPPSMEAVIDQLFLDGVAHDEQWTFPSRELVHEDVRKKILAALKEKFAPSVPLLNQLPAEDGDALRAAFRDVTDNWFYQMFTAEGYDGTAVAAVVHGWLNGDLNTVVLCGGKLSAAKVLYNVLSSCFPMAVADLGINSVSSLADIAPHASMYCLPFVEEKPNSLLLHYMEGNSLNFCTDGKVTHVRRLPCLIHLADVSLAPSFVARNTVVFFLVGDHSKAPPCYRPRQELRDFVHTCSPPPPRCTMTLHCKRDHPLCSPCIRASVAGVVASSCN</sequence>
<evidence type="ECO:0000259" key="2">
    <source>
        <dbReference type="Pfam" id="PF01057"/>
    </source>
</evidence>
<proteinExistence type="predicted"/>
<dbReference type="GO" id="GO:0019079">
    <property type="term" value="P:viral genome replication"/>
    <property type="evidence" value="ECO:0007669"/>
    <property type="project" value="InterPro"/>
</dbReference>
<dbReference type="InterPro" id="IPR001257">
    <property type="entry name" value="Parvovirus_NS1_helicase"/>
</dbReference>
<feature type="domain" description="Parvovirus non-structural protein 1 helicase" evidence="2">
    <location>
        <begin position="76"/>
        <end position="187"/>
    </location>
</feature>
<dbReference type="Pfam" id="PF01057">
    <property type="entry name" value="Parvo_NS1"/>
    <property type="match status" value="1"/>
</dbReference>
<dbReference type="EMBL" id="OR096706">
    <property type="protein sequence ID" value="XBY87755.1"/>
    <property type="molecule type" value="Genomic_DNA"/>
</dbReference>
<accession>A0AB38ZPC0</accession>
<organism evidence="3">
    <name type="scientific">Psittacine aviadenovirus B</name>
    <dbReference type="NCBI Taxonomy" id="2169709"/>
    <lineage>
        <taxon>Viruses</taxon>
        <taxon>Varidnaviria</taxon>
        <taxon>Bamfordvirae</taxon>
        <taxon>Preplasmiviricota</taxon>
        <taxon>Polisuviricotina</taxon>
        <taxon>Pharingeaviricetes</taxon>
        <taxon>Rowavirales</taxon>
        <taxon>Adenoviridae</taxon>
        <taxon>Aviadenovirus</taxon>
        <taxon>Aviadenovirus rubri</taxon>
    </lineage>
</organism>
<evidence type="ECO:0000256" key="1">
    <source>
        <dbReference type="SAM" id="MobiDB-lite"/>
    </source>
</evidence>
<reference evidence="3" key="1">
    <citation type="submission" date="2023-06" db="EMBL/GenBank/DDBJ databases">
        <title>Identification of a novel pathogenic adenovirus species in African Grey Parrot unveils distinct lineage within aviadenoviruses.</title>
        <authorList>
            <person name="Das T."/>
            <person name="Raidal S."/>
            <person name="Das S."/>
        </authorList>
    </citation>
    <scope>NUCLEOTIDE SEQUENCE</scope>
    <source>
        <strain evidence="3">CS23-0540</strain>
    </source>
</reference>
<feature type="region of interest" description="Disordered" evidence="1">
    <location>
        <begin position="32"/>
        <end position="74"/>
    </location>
</feature>
<protein>
    <submittedName>
        <fullName evidence="3">ORF9 protein</fullName>
    </submittedName>
</protein>